<keyword evidence="1" id="KW-1133">Transmembrane helix</keyword>
<protein>
    <submittedName>
        <fullName evidence="2">Uncharacterized protein</fullName>
    </submittedName>
</protein>
<gene>
    <name evidence="2" type="ORF">CLV45_2973</name>
</gene>
<evidence type="ECO:0000313" key="2">
    <source>
        <dbReference type="EMBL" id="PJJ54631.1"/>
    </source>
</evidence>
<keyword evidence="1" id="KW-0472">Membrane</keyword>
<feature type="transmembrane region" description="Helical" evidence="1">
    <location>
        <begin position="235"/>
        <end position="255"/>
    </location>
</feature>
<feature type="transmembrane region" description="Helical" evidence="1">
    <location>
        <begin position="202"/>
        <end position="223"/>
    </location>
</feature>
<dbReference type="AlphaFoldDB" id="A0A2M9B9L2"/>
<proteinExistence type="predicted"/>
<keyword evidence="3" id="KW-1185">Reference proteome</keyword>
<feature type="transmembrane region" description="Helical" evidence="1">
    <location>
        <begin position="173"/>
        <end position="196"/>
    </location>
</feature>
<dbReference type="Proteomes" id="UP000228535">
    <property type="component" value="Unassembled WGS sequence"/>
</dbReference>
<sequence>MLTTQEPEIRQVYGTAKGWRLFIYILVPPFILLFLVLPFLLWDKAAQPALVVGVGLGSVGMGLFFLYGLLETIKARHIITADKLIYEGVIRRKEIPLANLKGYRVDQHYTYLVPKTKADPRIRIGYTSESYAAMQQWFAAHYPDLDVQEQQEAAARLLQAEELGRTVEEREAVLAKVAQVAKVANIAGGLVAAWLFLQPQPYQWAVAAGLVTPLLAVVLIWLHRGVLRPDEVKNSAYPSVALAILLPALALLVRVMMDFEILNYSPLWPIAGTVAALYALLLLVGSQPLIARNDSRTSLLLSCVAYAAVYGFAAVASYNCAFDEGQGSTYDVQILGKHKSSGKTTTYYVNVSPWGPRTTAEDVTVSQDFYESAQPGTQAQILLQPGALSIPWFTILE</sequence>
<dbReference type="EMBL" id="PGFA01000002">
    <property type="protein sequence ID" value="PJJ54631.1"/>
    <property type="molecule type" value="Genomic_DNA"/>
</dbReference>
<feature type="transmembrane region" description="Helical" evidence="1">
    <location>
        <begin position="298"/>
        <end position="318"/>
    </location>
</feature>
<evidence type="ECO:0000313" key="3">
    <source>
        <dbReference type="Proteomes" id="UP000228535"/>
    </source>
</evidence>
<feature type="transmembrane region" description="Helical" evidence="1">
    <location>
        <begin position="48"/>
        <end position="70"/>
    </location>
</feature>
<reference evidence="2 3" key="1">
    <citation type="submission" date="2017-11" db="EMBL/GenBank/DDBJ databases">
        <title>Genomic Encyclopedia of Archaeal and Bacterial Type Strains, Phase II (KMG-II): From Individual Species to Whole Genera.</title>
        <authorList>
            <person name="Goeker M."/>
        </authorList>
    </citation>
    <scope>NUCLEOTIDE SEQUENCE [LARGE SCALE GENOMIC DNA]</scope>
    <source>
        <strain evidence="2 3">DSM 11115</strain>
    </source>
</reference>
<feature type="transmembrane region" description="Helical" evidence="1">
    <location>
        <begin position="267"/>
        <end position="286"/>
    </location>
</feature>
<dbReference type="RefSeq" id="WP_100337253.1">
    <property type="nucleotide sequence ID" value="NZ_PGFA01000002.1"/>
</dbReference>
<organism evidence="2 3">
    <name type="scientific">Hymenobacter chitinivorans DSM 11115</name>
    <dbReference type="NCBI Taxonomy" id="1121954"/>
    <lineage>
        <taxon>Bacteria</taxon>
        <taxon>Pseudomonadati</taxon>
        <taxon>Bacteroidota</taxon>
        <taxon>Cytophagia</taxon>
        <taxon>Cytophagales</taxon>
        <taxon>Hymenobacteraceae</taxon>
        <taxon>Hymenobacter</taxon>
    </lineage>
</organism>
<name>A0A2M9B9L2_9BACT</name>
<comment type="caution">
    <text evidence="2">The sequence shown here is derived from an EMBL/GenBank/DDBJ whole genome shotgun (WGS) entry which is preliminary data.</text>
</comment>
<keyword evidence="1" id="KW-0812">Transmembrane</keyword>
<feature type="transmembrane region" description="Helical" evidence="1">
    <location>
        <begin position="21"/>
        <end position="42"/>
    </location>
</feature>
<evidence type="ECO:0000256" key="1">
    <source>
        <dbReference type="SAM" id="Phobius"/>
    </source>
</evidence>
<dbReference type="OrthoDB" id="5936019at2"/>
<accession>A0A2M9B9L2</accession>